<keyword evidence="2" id="KW-1185">Reference proteome</keyword>
<reference evidence="1 2" key="1">
    <citation type="submission" date="2016-05" db="EMBL/GenBank/DDBJ databases">
        <title>Genome sequencing reveals origins of a unique bacterial endosymbiosis in the earliest lineages of terrestrial Fungi.</title>
        <authorList>
            <consortium name="DOE Joint Genome Institute"/>
            <person name="Uehling J."/>
            <person name="Gryganskyi A."/>
            <person name="Hameed K."/>
            <person name="Tschaplinski T."/>
            <person name="Misztal P."/>
            <person name="Wu S."/>
            <person name="Desiro A."/>
            <person name="Vande Pol N."/>
            <person name="Du Z.-Y."/>
            <person name="Zienkiewicz A."/>
            <person name="Zienkiewicz K."/>
            <person name="Morin E."/>
            <person name="Tisserant E."/>
            <person name="Splivallo R."/>
            <person name="Hainaut M."/>
            <person name="Henrissat B."/>
            <person name="Ohm R."/>
            <person name="Kuo A."/>
            <person name="Yan J."/>
            <person name="Lipzen A."/>
            <person name="Nolan M."/>
            <person name="Labutti K."/>
            <person name="Barry K."/>
            <person name="Goldstein A."/>
            <person name="Labbe J."/>
            <person name="Schadt C."/>
            <person name="Tuskan G."/>
            <person name="Grigoriev I."/>
            <person name="Martin F."/>
            <person name="Vilgalys R."/>
            <person name="Bonito G."/>
        </authorList>
    </citation>
    <scope>NUCLEOTIDE SEQUENCE [LARGE SCALE GENOMIC DNA]</scope>
    <source>
        <strain evidence="1 2">AG-77</strain>
    </source>
</reference>
<proteinExistence type="predicted"/>
<name>A0A197KEX1_9FUNG</name>
<evidence type="ECO:0000313" key="1">
    <source>
        <dbReference type="EMBL" id="OAQ35226.1"/>
    </source>
</evidence>
<dbReference type="AlphaFoldDB" id="A0A197KEX1"/>
<organism evidence="1 2">
    <name type="scientific">Linnemannia elongata AG-77</name>
    <dbReference type="NCBI Taxonomy" id="1314771"/>
    <lineage>
        <taxon>Eukaryota</taxon>
        <taxon>Fungi</taxon>
        <taxon>Fungi incertae sedis</taxon>
        <taxon>Mucoromycota</taxon>
        <taxon>Mortierellomycotina</taxon>
        <taxon>Mortierellomycetes</taxon>
        <taxon>Mortierellales</taxon>
        <taxon>Mortierellaceae</taxon>
        <taxon>Linnemannia</taxon>
    </lineage>
</organism>
<gene>
    <name evidence="1" type="ORF">K457DRAFT_133057</name>
</gene>
<accession>A0A197KEX1</accession>
<protein>
    <submittedName>
        <fullName evidence="1">Uncharacterized protein</fullName>
    </submittedName>
</protein>
<evidence type="ECO:0000313" key="2">
    <source>
        <dbReference type="Proteomes" id="UP000078512"/>
    </source>
</evidence>
<dbReference type="OrthoDB" id="2428920at2759"/>
<dbReference type="Proteomes" id="UP000078512">
    <property type="component" value="Unassembled WGS sequence"/>
</dbReference>
<sequence>MRRLKGETARIGNALEEVFKINPVLGSLPLSKSIAPTLTTINEALTTRGEDLGNATRSLQSSLLLIRDAIKQSPSYSTDKAKTVIEMIDDSKQVSDKVTACAAPGMDNCDGMRRLTRAFGLSASAAVTKATKEDDSPSVSFLAAAEEVKDMLKDLNNLLNRKTPADMTEVCDAVKTSAGVFMKTADVGPLGKEPLVMVNLACNRAKVCTP</sequence>
<dbReference type="EMBL" id="KV442015">
    <property type="protein sequence ID" value="OAQ35226.1"/>
    <property type="molecule type" value="Genomic_DNA"/>
</dbReference>